<gene>
    <name evidence="4" type="ORF">J8F10_27380</name>
</gene>
<dbReference type="Proteomes" id="UP000676565">
    <property type="component" value="Unassembled WGS sequence"/>
</dbReference>
<evidence type="ECO:0000313" key="5">
    <source>
        <dbReference type="Proteomes" id="UP000676565"/>
    </source>
</evidence>
<name>A0ABS5BZB3_9BACT</name>
<evidence type="ECO:0000256" key="1">
    <source>
        <dbReference type="ARBA" id="ARBA00009013"/>
    </source>
</evidence>
<dbReference type="InterPro" id="IPR036513">
    <property type="entry name" value="STAS_dom_sf"/>
</dbReference>
<organism evidence="4 5">
    <name type="scientific">Gemmata palustris</name>
    <dbReference type="NCBI Taxonomy" id="2822762"/>
    <lineage>
        <taxon>Bacteria</taxon>
        <taxon>Pseudomonadati</taxon>
        <taxon>Planctomycetota</taxon>
        <taxon>Planctomycetia</taxon>
        <taxon>Gemmatales</taxon>
        <taxon>Gemmataceae</taxon>
        <taxon>Gemmata</taxon>
    </lineage>
</organism>
<keyword evidence="5" id="KW-1185">Reference proteome</keyword>
<dbReference type="PANTHER" id="PTHR33495">
    <property type="entry name" value="ANTI-SIGMA FACTOR ANTAGONIST TM_1081-RELATED-RELATED"/>
    <property type="match status" value="1"/>
</dbReference>
<proteinExistence type="inferred from homology"/>
<dbReference type="RefSeq" id="WP_210659449.1">
    <property type="nucleotide sequence ID" value="NZ_JAGKQQ010000001.1"/>
</dbReference>
<dbReference type="Gene3D" id="3.30.750.24">
    <property type="entry name" value="STAS domain"/>
    <property type="match status" value="1"/>
</dbReference>
<evidence type="ECO:0000313" key="4">
    <source>
        <dbReference type="EMBL" id="MBP3958983.1"/>
    </source>
</evidence>
<dbReference type="InterPro" id="IPR003658">
    <property type="entry name" value="Anti-sigma_ant"/>
</dbReference>
<dbReference type="NCBIfam" id="TIGR00377">
    <property type="entry name" value="ant_ant_sig"/>
    <property type="match status" value="1"/>
</dbReference>
<dbReference type="Pfam" id="PF01740">
    <property type="entry name" value="STAS"/>
    <property type="match status" value="1"/>
</dbReference>
<feature type="domain" description="STAS" evidence="3">
    <location>
        <begin position="9"/>
        <end position="117"/>
    </location>
</feature>
<evidence type="ECO:0000259" key="3">
    <source>
        <dbReference type="PROSITE" id="PS50801"/>
    </source>
</evidence>
<evidence type="ECO:0000256" key="2">
    <source>
        <dbReference type="RuleBase" id="RU003749"/>
    </source>
</evidence>
<reference evidence="4 5" key="1">
    <citation type="submission" date="2021-04" db="EMBL/GenBank/DDBJ databases">
        <authorList>
            <person name="Ivanova A."/>
        </authorList>
    </citation>
    <scope>NUCLEOTIDE SEQUENCE [LARGE SCALE GENOMIC DNA]</scope>
    <source>
        <strain evidence="4 5">G18</strain>
    </source>
</reference>
<sequence>MSKKPAFTSQFEFTPDNRAVVIALIGKLDPVAVDELHPQIQEVYRAGLRRFVFDLTNLEFAGSLGLRLLVGLQNQVRGEGAVTVCNPTDEVLSMLTLTKLTQVLPNYPNRDEALAGTGG</sequence>
<dbReference type="PROSITE" id="PS50801">
    <property type="entry name" value="STAS"/>
    <property type="match status" value="1"/>
</dbReference>
<comment type="similarity">
    <text evidence="1 2">Belongs to the anti-sigma-factor antagonist family.</text>
</comment>
<dbReference type="EMBL" id="JAGKQQ010000001">
    <property type="protein sequence ID" value="MBP3958983.1"/>
    <property type="molecule type" value="Genomic_DNA"/>
</dbReference>
<dbReference type="SUPFAM" id="SSF52091">
    <property type="entry name" value="SpoIIaa-like"/>
    <property type="match status" value="1"/>
</dbReference>
<protein>
    <recommendedName>
        <fullName evidence="2">Anti-sigma factor antagonist</fullName>
    </recommendedName>
</protein>
<accession>A0ABS5BZB3</accession>
<comment type="caution">
    <text evidence="4">The sequence shown here is derived from an EMBL/GenBank/DDBJ whole genome shotgun (WGS) entry which is preliminary data.</text>
</comment>
<dbReference type="PANTHER" id="PTHR33495:SF2">
    <property type="entry name" value="ANTI-SIGMA FACTOR ANTAGONIST TM_1081-RELATED"/>
    <property type="match status" value="1"/>
</dbReference>
<dbReference type="CDD" id="cd07043">
    <property type="entry name" value="STAS_anti-anti-sigma_factors"/>
    <property type="match status" value="1"/>
</dbReference>
<dbReference type="InterPro" id="IPR002645">
    <property type="entry name" value="STAS_dom"/>
</dbReference>